<dbReference type="PANTHER" id="PTHR43201">
    <property type="entry name" value="ACYL-COA SYNTHETASE"/>
    <property type="match status" value="1"/>
</dbReference>
<dbReference type="Pfam" id="PF00501">
    <property type="entry name" value="AMP-binding"/>
    <property type="match status" value="1"/>
</dbReference>
<dbReference type="Proteomes" id="UP000319722">
    <property type="component" value="Unassembled WGS sequence"/>
</dbReference>
<evidence type="ECO:0000313" key="3">
    <source>
        <dbReference type="EMBL" id="TWD75845.1"/>
    </source>
</evidence>
<feature type="domain" description="AMP-binding enzyme C-terminal" evidence="2">
    <location>
        <begin position="416"/>
        <end position="492"/>
    </location>
</feature>
<dbReference type="SUPFAM" id="SSF56801">
    <property type="entry name" value="Acetyl-CoA synthetase-like"/>
    <property type="match status" value="1"/>
</dbReference>
<dbReference type="GO" id="GO:0031956">
    <property type="term" value="F:medium-chain fatty acid-CoA ligase activity"/>
    <property type="evidence" value="ECO:0007669"/>
    <property type="project" value="TreeGrafter"/>
</dbReference>
<dbReference type="GO" id="GO:0006631">
    <property type="term" value="P:fatty acid metabolic process"/>
    <property type="evidence" value="ECO:0007669"/>
    <property type="project" value="TreeGrafter"/>
</dbReference>
<dbReference type="OrthoDB" id="9766486at2"/>
<accession>A0A561BA97</accession>
<dbReference type="InterPro" id="IPR042099">
    <property type="entry name" value="ANL_N_sf"/>
</dbReference>
<name>A0A561BA97_9BURK</name>
<evidence type="ECO:0000313" key="4">
    <source>
        <dbReference type="Proteomes" id="UP000319722"/>
    </source>
</evidence>
<dbReference type="Gene3D" id="3.30.300.30">
    <property type="match status" value="1"/>
</dbReference>
<dbReference type="PANTHER" id="PTHR43201:SF32">
    <property type="entry name" value="2-SUCCINYLBENZOATE--COA LIGASE, CHLOROPLASTIC_PEROXISOMAL"/>
    <property type="match status" value="1"/>
</dbReference>
<dbReference type="EMBL" id="VIVL01000015">
    <property type="protein sequence ID" value="TWD75845.1"/>
    <property type="molecule type" value="Genomic_DNA"/>
</dbReference>
<comment type="caution">
    <text evidence="3">The sequence shown here is derived from an EMBL/GenBank/DDBJ whole genome shotgun (WGS) entry which is preliminary data.</text>
</comment>
<dbReference type="InterPro" id="IPR045851">
    <property type="entry name" value="AMP-bd_C_sf"/>
</dbReference>
<dbReference type="InterPro" id="IPR020845">
    <property type="entry name" value="AMP-binding_CS"/>
</dbReference>
<dbReference type="InterPro" id="IPR000873">
    <property type="entry name" value="AMP-dep_synth/lig_dom"/>
</dbReference>
<dbReference type="RefSeq" id="WP_145747163.1">
    <property type="nucleotide sequence ID" value="NZ_VIVL01000015.1"/>
</dbReference>
<gene>
    <name evidence="3" type="ORF">FB547_11558</name>
</gene>
<dbReference type="PROSITE" id="PS00455">
    <property type="entry name" value="AMP_BINDING"/>
    <property type="match status" value="1"/>
</dbReference>
<proteinExistence type="predicted"/>
<protein>
    <submittedName>
        <fullName evidence="3">Acyl-CoA synthetase (AMP-forming)/AMP-acid ligase II</fullName>
    </submittedName>
</protein>
<dbReference type="AlphaFoldDB" id="A0A561BA97"/>
<dbReference type="Gene3D" id="3.40.50.12780">
    <property type="entry name" value="N-terminal domain of ligase-like"/>
    <property type="match status" value="1"/>
</dbReference>
<organism evidence="3 4">
    <name type="scientific">Variovorax beijingensis</name>
    <dbReference type="NCBI Taxonomy" id="2496117"/>
    <lineage>
        <taxon>Bacteria</taxon>
        <taxon>Pseudomonadati</taxon>
        <taxon>Pseudomonadota</taxon>
        <taxon>Betaproteobacteria</taxon>
        <taxon>Burkholderiales</taxon>
        <taxon>Comamonadaceae</taxon>
        <taxon>Variovorax</taxon>
    </lineage>
</organism>
<evidence type="ECO:0000259" key="2">
    <source>
        <dbReference type="Pfam" id="PF13193"/>
    </source>
</evidence>
<reference evidence="3 4" key="1">
    <citation type="submission" date="2019-06" db="EMBL/GenBank/DDBJ databases">
        <title>Sorghum-associated microbial communities from plants grown in Nebraska, USA.</title>
        <authorList>
            <person name="Schachtman D."/>
        </authorList>
    </citation>
    <scope>NUCLEOTIDE SEQUENCE [LARGE SCALE GENOMIC DNA]</scope>
    <source>
        <strain evidence="3 4">T529</strain>
    </source>
</reference>
<keyword evidence="3" id="KW-0436">Ligase</keyword>
<feature type="domain" description="AMP-dependent synthetase/ligase" evidence="1">
    <location>
        <begin position="8"/>
        <end position="366"/>
    </location>
</feature>
<dbReference type="Pfam" id="PF13193">
    <property type="entry name" value="AMP-binding_C"/>
    <property type="match status" value="1"/>
</dbReference>
<evidence type="ECO:0000259" key="1">
    <source>
        <dbReference type="Pfam" id="PF00501"/>
    </source>
</evidence>
<dbReference type="InterPro" id="IPR025110">
    <property type="entry name" value="AMP-bd_C"/>
</dbReference>
<sequence>MTSTAALRRAATINPKGLAISTGEERCTWPEHVRRVSAMAGALKAAGVEPGDRVATLCRNSPRYYELLMAIWWAGGVIVPLNTRLAYPELRYITEHSQSLLLFGDESFKEIGSRIGSEVPLLKAFVCLDGERYAQMIEHPPTDDACGDLHALAGICYTGGTTGLPKGVELTHLNFTVSAMGVQREVGHDPQTVYLHSTPLFHLADLANGLAATFGCGTHSFIDQFTPEVFYQRLREEGVTHIQLVPTMAAMILDAPERDDRLLSQIRSIAYGAAPISQALLARMVEGFPNARFNQFYGMTEACGASSTLAPDRHVLSGPKAGKLGSAGQVMPGFEIRIMDANSRLCGPGETGEIQMRGPAVMRGYWREPEKTAKTLVDGWLCSGDAGYLDEDGFLYVIDRIKDMIISGGENIYCAEVENALASHPNVDACAVIGLPDERWGDRVHAVVVPRAGSTLSPSDLDTHCRALIAGYKVPRSYDIRSKPLPLSAVGKVQKTQLREEWLAAAKAHTKPLV</sequence>